<dbReference type="Proteomes" id="UP001596978">
    <property type="component" value="Unassembled WGS sequence"/>
</dbReference>
<evidence type="ECO:0000313" key="1">
    <source>
        <dbReference type="EMBL" id="MFD0861324.1"/>
    </source>
</evidence>
<evidence type="ECO:0000313" key="2">
    <source>
        <dbReference type="Proteomes" id="UP001596978"/>
    </source>
</evidence>
<keyword evidence="2" id="KW-1185">Reference proteome</keyword>
<dbReference type="RefSeq" id="WP_386404121.1">
    <property type="nucleotide sequence ID" value="NZ_JBHTJH010000004.1"/>
</dbReference>
<accession>A0ABW3CVK2</accession>
<dbReference type="PROSITE" id="PS51257">
    <property type="entry name" value="PROKAR_LIPOPROTEIN"/>
    <property type="match status" value="1"/>
</dbReference>
<sequence>MKKVLWAVFIAAFVISCKQDKKSDKEIIVLPEEKATTVDLSRYPENLQKVFARHGGLDNWQEQQSLTYKIKGNEIHYINLKDRKDRVDGENFKIGFDGKDVWLHADEGAYKGNARFYHNLFFYFYAMPFVLADEGVNYSEATPLTFEGTEYPGIRISYDNGVGDSPEDEYYLYYNPDTYQMEWLGYTVTYATGEKSDDVHWIRYNDWTDLKGLLLPNSITWYDYEDDTIKEPKSTIEFKEAELSEVAYGDNVFDKPEGATVIEK</sequence>
<reference evidence="2" key="1">
    <citation type="journal article" date="2019" name="Int. J. Syst. Evol. Microbiol.">
        <title>The Global Catalogue of Microorganisms (GCM) 10K type strain sequencing project: providing services to taxonomists for standard genome sequencing and annotation.</title>
        <authorList>
            <consortium name="The Broad Institute Genomics Platform"/>
            <consortium name="The Broad Institute Genome Sequencing Center for Infectious Disease"/>
            <person name="Wu L."/>
            <person name="Ma J."/>
        </authorList>
    </citation>
    <scope>NUCLEOTIDE SEQUENCE [LARGE SCALE GENOMIC DNA]</scope>
    <source>
        <strain evidence="2">CCUG 62952</strain>
    </source>
</reference>
<comment type="caution">
    <text evidence="1">The sequence shown here is derived from an EMBL/GenBank/DDBJ whole genome shotgun (WGS) entry which is preliminary data.</text>
</comment>
<dbReference type="InterPro" id="IPR045444">
    <property type="entry name" value="DUF6503"/>
</dbReference>
<organism evidence="1 2">
    <name type="scientific">Sungkyunkwania multivorans</name>
    <dbReference type="NCBI Taxonomy" id="1173618"/>
    <lineage>
        <taxon>Bacteria</taxon>
        <taxon>Pseudomonadati</taxon>
        <taxon>Bacteroidota</taxon>
        <taxon>Flavobacteriia</taxon>
        <taxon>Flavobacteriales</taxon>
        <taxon>Flavobacteriaceae</taxon>
        <taxon>Sungkyunkwania</taxon>
    </lineage>
</organism>
<gene>
    <name evidence="1" type="ORF">ACFQ1M_03825</name>
</gene>
<protein>
    <submittedName>
        <fullName evidence="1">DUF6503 family protein</fullName>
    </submittedName>
</protein>
<proteinExistence type="predicted"/>
<dbReference type="EMBL" id="JBHTJH010000004">
    <property type="protein sequence ID" value="MFD0861324.1"/>
    <property type="molecule type" value="Genomic_DNA"/>
</dbReference>
<dbReference type="Pfam" id="PF20113">
    <property type="entry name" value="DUF6503"/>
    <property type="match status" value="1"/>
</dbReference>
<name>A0ABW3CVK2_9FLAO</name>